<evidence type="ECO:0000313" key="1">
    <source>
        <dbReference type="EMBL" id="GAK60578.1"/>
    </source>
</evidence>
<name>A0A081C7M3_VECG1</name>
<gene>
    <name evidence="1" type="ORF">U27_00475</name>
</gene>
<dbReference type="HOGENOM" id="CLU_3132681_0_0_0"/>
<proteinExistence type="predicted"/>
<dbReference type="AlphaFoldDB" id="A0A081C7M3"/>
<organism evidence="1">
    <name type="scientific">Vecturithrix granuli</name>
    <dbReference type="NCBI Taxonomy" id="1499967"/>
    <lineage>
        <taxon>Bacteria</taxon>
        <taxon>Candidatus Moduliflexota</taxon>
        <taxon>Candidatus Vecturitrichia</taxon>
        <taxon>Candidatus Vecturitrichales</taxon>
        <taxon>Candidatus Vecturitrichaceae</taxon>
        <taxon>Candidatus Vecturithrix</taxon>
    </lineage>
</organism>
<protein>
    <submittedName>
        <fullName evidence="1">Uncharacterized protein</fullName>
    </submittedName>
</protein>
<evidence type="ECO:0000313" key="2">
    <source>
        <dbReference type="Proteomes" id="UP000030661"/>
    </source>
</evidence>
<reference evidence="1" key="1">
    <citation type="journal article" date="2015" name="PeerJ">
        <title>First genomic representation of candidate bacterial phylum KSB3 points to enhanced environmental sensing as a trigger of wastewater bulking.</title>
        <authorList>
            <person name="Sekiguchi Y."/>
            <person name="Ohashi A."/>
            <person name="Parks D.H."/>
            <person name="Yamauchi T."/>
            <person name="Tyson G.W."/>
            <person name="Hugenholtz P."/>
        </authorList>
    </citation>
    <scope>NUCLEOTIDE SEQUENCE [LARGE SCALE GENOMIC DNA]</scope>
</reference>
<dbReference type="Proteomes" id="UP000030661">
    <property type="component" value="Unassembled WGS sequence"/>
</dbReference>
<sequence>MSGSLTRRNENQMYRETPVWRADDWCAKLEFRATFLKECQIYCGQVGVF</sequence>
<accession>A0A081C7M3</accession>
<keyword evidence="2" id="KW-1185">Reference proteome</keyword>
<dbReference type="EMBL" id="DF820473">
    <property type="protein sequence ID" value="GAK60578.1"/>
    <property type="molecule type" value="Genomic_DNA"/>
</dbReference>